<dbReference type="AlphaFoldDB" id="A0A915PN62"/>
<dbReference type="Pfam" id="PF03269">
    <property type="entry name" value="DUF268"/>
    <property type="match status" value="1"/>
</dbReference>
<protein>
    <submittedName>
        <fullName evidence="2">Methyltransferase type 11 domain-containing protein</fullName>
    </submittedName>
</protein>
<sequence>MHSVVEYLGFGRFDDIIDPFADIREVRKAYCSLKMGGLLFLGIPVCVDSVYYPVKRCYGRIRLPLITQGFKVLYYFENNKPTPNNLSVSLFQSKERYVMFVLKKS</sequence>
<name>A0A915PN62_9BILA</name>
<evidence type="ECO:0000313" key="1">
    <source>
        <dbReference type="Proteomes" id="UP000887581"/>
    </source>
</evidence>
<accession>A0A915PN62</accession>
<dbReference type="Proteomes" id="UP000887581">
    <property type="component" value="Unplaced"/>
</dbReference>
<dbReference type="InterPro" id="IPR004951">
    <property type="entry name" value="DUF268_CAE_spp"/>
</dbReference>
<keyword evidence="1" id="KW-1185">Reference proteome</keyword>
<organism evidence="1 2">
    <name type="scientific">Setaria digitata</name>
    <dbReference type="NCBI Taxonomy" id="48799"/>
    <lineage>
        <taxon>Eukaryota</taxon>
        <taxon>Metazoa</taxon>
        <taxon>Ecdysozoa</taxon>
        <taxon>Nematoda</taxon>
        <taxon>Chromadorea</taxon>
        <taxon>Rhabditida</taxon>
        <taxon>Spirurina</taxon>
        <taxon>Spiruromorpha</taxon>
        <taxon>Filarioidea</taxon>
        <taxon>Setariidae</taxon>
        <taxon>Setaria</taxon>
    </lineage>
</organism>
<reference evidence="2" key="1">
    <citation type="submission" date="2022-11" db="UniProtKB">
        <authorList>
            <consortium name="WormBaseParasite"/>
        </authorList>
    </citation>
    <scope>IDENTIFICATION</scope>
</reference>
<proteinExistence type="predicted"/>
<dbReference type="WBParaSite" id="sdigi.contig28.g2178.t1">
    <property type="protein sequence ID" value="sdigi.contig28.g2178.t1"/>
    <property type="gene ID" value="sdigi.contig28.g2178"/>
</dbReference>
<evidence type="ECO:0000313" key="2">
    <source>
        <dbReference type="WBParaSite" id="sdigi.contig28.g2178.t1"/>
    </source>
</evidence>